<dbReference type="InterPro" id="IPR041383">
    <property type="entry name" value="RuvC_III"/>
</dbReference>
<reference evidence="14 15" key="1">
    <citation type="submission" date="2016-10" db="EMBL/GenBank/DDBJ databases">
        <authorList>
            <person name="de Groot N.N."/>
        </authorList>
    </citation>
    <scope>NUCLEOTIDE SEQUENCE [LARGE SCALE GENOMIC DNA]</scope>
    <source>
        <strain evidence="14 15">DSM 19012</strain>
    </source>
</reference>
<evidence type="ECO:0000256" key="1">
    <source>
        <dbReference type="ARBA" id="ARBA00001946"/>
    </source>
</evidence>
<evidence type="ECO:0000256" key="4">
    <source>
        <dbReference type="ARBA" id="ARBA00022759"/>
    </source>
</evidence>
<dbReference type="Proteomes" id="UP000181976">
    <property type="component" value="Unassembled WGS sequence"/>
</dbReference>
<dbReference type="GO" id="GO:0016787">
    <property type="term" value="F:hydrolase activity"/>
    <property type="evidence" value="ECO:0007669"/>
    <property type="project" value="UniProtKB-KW"/>
</dbReference>
<feature type="binding site" evidence="12">
    <location>
        <position position="8"/>
    </location>
    <ligand>
        <name>Mg(2+)</name>
        <dbReference type="ChEBI" id="CHEBI:18420"/>
        <label>1</label>
    </ligand>
</feature>
<dbReference type="InParanoid" id="A0A1I2A065"/>
<dbReference type="InterPro" id="IPR033114">
    <property type="entry name" value="HNH_CAS9"/>
</dbReference>
<evidence type="ECO:0000256" key="3">
    <source>
        <dbReference type="ARBA" id="ARBA00022723"/>
    </source>
</evidence>
<keyword evidence="4 12" id="KW-0255">Endonuclease</keyword>
<accession>A0A1I2A065</accession>
<keyword evidence="9 12" id="KW-0238">DNA-binding</keyword>
<comment type="cofactor">
    <cofactor evidence="1 12">
        <name>Mg(2+)</name>
        <dbReference type="ChEBI" id="CHEBI:18420"/>
    </cofactor>
</comment>
<dbReference type="InterPro" id="IPR003615">
    <property type="entry name" value="HNH_nuc"/>
</dbReference>
<evidence type="ECO:0000256" key="7">
    <source>
        <dbReference type="ARBA" id="ARBA00022884"/>
    </source>
</evidence>
<feature type="binding site" evidence="12">
    <location>
        <position position="748"/>
    </location>
    <ligand>
        <name>Mg(2+)</name>
        <dbReference type="ChEBI" id="CHEBI:18420"/>
        <label>2</label>
    </ligand>
</feature>
<evidence type="ECO:0000256" key="6">
    <source>
        <dbReference type="ARBA" id="ARBA00022842"/>
    </source>
</evidence>
<gene>
    <name evidence="12" type="primary">cas9</name>
    <name evidence="14" type="ORF">SAMN05444380_11077</name>
</gene>
<dbReference type="GO" id="GO:0051607">
    <property type="term" value="P:defense response to virus"/>
    <property type="evidence" value="ECO:0007669"/>
    <property type="project" value="UniProtKB-UniRule"/>
</dbReference>
<dbReference type="Pfam" id="PF13395">
    <property type="entry name" value="HNH_4"/>
    <property type="match status" value="1"/>
</dbReference>
<keyword evidence="3 12" id="KW-0479">Metal-binding</keyword>
<evidence type="ECO:0000256" key="2">
    <source>
        <dbReference type="ARBA" id="ARBA00022722"/>
    </source>
</evidence>
<keyword evidence="15" id="KW-1185">Reference proteome</keyword>
<dbReference type="EMBL" id="FONA01000010">
    <property type="protein sequence ID" value="SFE37352.1"/>
    <property type="molecule type" value="Genomic_DNA"/>
</dbReference>
<feature type="binding site" evidence="12">
    <location>
        <position position="744"/>
    </location>
    <ligand>
        <name>Mg(2+)</name>
        <dbReference type="ChEBI" id="CHEBI:18420"/>
        <label>1</label>
    </ligand>
</feature>
<dbReference type="GO" id="GO:0046872">
    <property type="term" value="F:metal ion binding"/>
    <property type="evidence" value="ECO:0007669"/>
    <property type="project" value="UniProtKB-UniRule"/>
</dbReference>
<evidence type="ECO:0000259" key="13">
    <source>
        <dbReference type="PROSITE" id="PS51749"/>
    </source>
</evidence>
<dbReference type="Gene3D" id="3.30.420.10">
    <property type="entry name" value="Ribonuclease H-like superfamily/Ribonuclease H"/>
    <property type="match status" value="2"/>
</dbReference>
<evidence type="ECO:0000256" key="10">
    <source>
        <dbReference type="ARBA" id="ARBA00023211"/>
    </source>
</evidence>
<comment type="domain">
    <text evidence="12">Has 2 endonuclease domains. The discontinuous RuvC-like domain cleaves the target DNA noncomplementary to crRNA while the HNH nuclease domain cleaves the target DNA complementary to crRNA.</text>
</comment>
<proteinExistence type="inferred from homology"/>
<organism evidence="14 15">
    <name type="scientific">Thermophagus xiamenensis</name>
    <dbReference type="NCBI Taxonomy" id="385682"/>
    <lineage>
        <taxon>Bacteria</taxon>
        <taxon>Pseudomonadati</taxon>
        <taxon>Bacteroidota</taxon>
        <taxon>Bacteroidia</taxon>
        <taxon>Marinilabiliales</taxon>
        <taxon>Marinilabiliaceae</taxon>
        <taxon>Thermophagus</taxon>
    </lineage>
</organism>
<evidence type="ECO:0000313" key="15">
    <source>
        <dbReference type="Proteomes" id="UP000181976"/>
    </source>
</evidence>
<feature type="binding site" evidence="12">
    <location>
        <position position="1065"/>
    </location>
    <ligand>
        <name>Mg(2+)</name>
        <dbReference type="ChEBI" id="CHEBI:18420"/>
        <label>2</label>
    </ligand>
</feature>
<dbReference type="EC" id="3.1.-.-" evidence="12"/>
<keyword evidence="6 12" id="KW-0460">Magnesium</keyword>
<keyword evidence="5 12" id="KW-0378">Hydrolase</keyword>
<dbReference type="HAMAP" id="MF_01480">
    <property type="entry name" value="Cas9"/>
    <property type="match status" value="1"/>
</dbReference>
<evidence type="ECO:0000313" key="14">
    <source>
        <dbReference type="EMBL" id="SFE37352.1"/>
    </source>
</evidence>
<comment type="function">
    <text evidence="12">CRISPR (clustered regularly interspaced short palindromic repeat) is an adaptive immune system that provides protection against mobile genetic elements (viruses, transposable elements and conjugative plasmids). CRISPR clusters contain spacers, sequences complementary to antecedent mobile elements, and target invading nucleic acids. CRISPR clusters are transcribed and processed into CRISPR RNA (crRNA). In type II CRISPR systems correct processing of pre-crRNA requires a trans-encoded small RNA (tracrRNA), endogenous ribonuclease 3 (rnc) and this protein. The tracrRNA serves as a guide for ribonuclease 3-aided processing of pre-crRNA. Subsequently Cas9/crRNA/tracrRNA endonucleolytically cleaves linear or circular dsDNA target complementary to the spacer; Cas9 is inactive in the absence of the 2 guide RNAs (gRNA). Cas9 recognizes the protospacer adjacent motif (PAM) in the CRISPR repeat sequences to help distinguish self versus nonself, as targets within the bacterial CRISPR locus do not have PAMs. PAM recognition is also required for catalytic activity.</text>
</comment>
<feature type="domain" description="HNH Cas9-type" evidence="13">
    <location>
        <begin position="785"/>
        <end position="960"/>
    </location>
</feature>
<evidence type="ECO:0000256" key="8">
    <source>
        <dbReference type="ARBA" id="ARBA00023118"/>
    </source>
</evidence>
<dbReference type="InterPro" id="IPR028629">
    <property type="entry name" value="Cas9"/>
</dbReference>
<dbReference type="GO" id="GO:0003677">
    <property type="term" value="F:DNA binding"/>
    <property type="evidence" value="ECO:0007669"/>
    <property type="project" value="UniProtKB-UniRule"/>
</dbReference>
<keyword evidence="10" id="KW-0464">Manganese</keyword>
<feature type="binding site" evidence="12">
    <location>
        <position position="8"/>
    </location>
    <ligand>
        <name>Mg(2+)</name>
        <dbReference type="ChEBI" id="CHEBI:18420"/>
        <label>2</label>
    </ligand>
</feature>
<dbReference type="GO" id="GO:0003723">
    <property type="term" value="F:RNA binding"/>
    <property type="evidence" value="ECO:0007669"/>
    <property type="project" value="UniProtKB-UniRule"/>
</dbReference>
<evidence type="ECO:0000256" key="9">
    <source>
        <dbReference type="ARBA" id="ARBA00023125"/>
    </source>
</evidence>
<protein>
    <recommendedName>
        <fullName evidence="12">CRISPR-associated endonuclease Cas9</fullName>
        <ecNumber evidence="12">3.1.-.-</ecNumber>
    </recommendedName>
</protein>
<dbReference type="OrthoDB" id="9777169at2"/>
<dbReference type="GO" id="GO:0004519">
    <property type="term" value="F:endonuclease activity"/>
    <property type="evidence" value="ECO:0007669"/>
    <property type="project" value="UniProtKB-UniRule"/>
</dbReference>
<dbReference type="STRING" id="385682.SAMN05444380_11077"/>
<dbReference type="NCBIfam" id="TIGR01865">
    <property type="entry name" value="cas_Csn1"/>
    <property type="match status" value="1"/>
</dbReference>
<sequence length="1514" mass="178072">MKRILGLDLGTNSIGWALVENDENDRKGKIIGMGSRIIPMDMSELDNFNKGASISKTAERTRLRMTRRLRERHLLRRARLHRILNIMGFLPEHYRNSIDFIDKKGCFFEGQEPKIAYKPDKNSEQFCFLFTSSFHEMLEDFRKFQPELIQNRKKVPYDWTIYYLRKKALTQKISKEELAWIILNFNTKRGYYHLRGEDEDNQDNKKIKEFRALKVVNVTEREGANSSGKKWYDMELENGWVYSRQSNLPPNLEGKTIELIVSYTLDNNGNIKKDKNGKEKYSLSMPGEEDWNLVKIKTENDLKTSKKSVGEYIYDHLLKNPDQKIRGKLISTIERKFYKEELSRILKTQMNFYEELKNRELYQKCVEELYPNNKSHQQTLLQKDFIHLIVEDIIFYQRPLKSKRAFVNNCPLEYRVYVDKKSGELIKSGVKCIPKSHPLFQEFRLWQYVRNLRIYERERMVNGRLMVNVDVTNELLPDEEHIVRLFDLLNDRKSFKQDDVLRFVGIKSPKDRKRYSWNYPEDKELPGNETRHLILAWLKKVDGVPEDWLDPEKLKALWHLLYSVTDREEIIKGLHSFAKKYELPDTFVEHFKKIPRLEREYGSFSEKAIKKLLPLMRMGKYWKAEEIPADLLEKAQKIIDAEADDRISDEVREKLLHLKDISQLKGLPLWQASYLVYGRHSETGEVVKWRTSEDLEKYILQFKQHSLRNPVVEQVILEALRVVKDIWEHYGEGKEGFFNEIHVEIGRELKNPADKRKKITSQIQENENTNLRIKALLEELFNDPSVKNVRPYSPAQQEILRIYEDGVLNGQKEIPDDILKISKMARPSKSQLVKYKLWLEQKYRSPYTGEIIPLSQLFTSAYEIEHIIPQARYFDDSFSNKVICEAEVNREKGHQLAFEFITKRGGDEIELNFGKKVTILNVEEYQKFVKDHYGRSLRSLSKMRKLLMEDIPDDFIDRQLNDSRYISKVVRNLLSNIVRAEDENSLVSKHLITCTGGVTTRLKHEWGLNDVWNELITPRFVRLNKMGKEKFGEWINKKGKQVFQIQMPLELQKGFNKKRIDHRHHALDALVVACASRSHVNYLNNDSARANASETRYDLRNKLCYKDKTDSNGNYRWKFYKPWESFTEEAKNRLAGTVVSFKSNRRIMTRSSNRYFKWVDTSEGKKKKLVRQIKGDNQAIRKPLHKDTVLGKVSLRKEKKVSLSKAIDLWESIVDKPLKKRIQSLREQGYDKKLLLKYFKDRNNQFNGQDISRVNIYFFDNNLAARRVTLDASFNSEKRIDGITDSGIKKILYAHLQNEKYHGKKDEKGNEISPYELAFSPEGLEEMNANIKKLNGGKPHCPIYKVRLAETIGEKFKLGEKGNKNKKYVEAAKGTNLFFAVYVDEKGVRSFETIPFSVALERRKQKLAVVPEENENKEKLLFYLSPNDLVYVPDEDEKLIDYRQLSINPTRIYKMVSSSGTQCFFIPHFVASPIVQTMELGPNNKSERAWDGQMIKNVCYKLSVDRLGNVKIEK</sequence>
<feature type="active site" description="For RuvC-like nuclease domain" evidence="12">
    <location>
        <position position="8"/>
    </location>
</feature>
<dbReference type="eggNOG" id="COG3513">
    <property type="taxonomic scope" value="Bacteria"/>
</dbReference>
<evidence type="ECO:0000256" key="12">
    <source>
        <dbReference type="HAMAP-Rule" id="MF_01480"/>
    </source>
</evidence>
<keyword evidence="7 12" id="KW-0694">RNA-binding</keyword>
<keyword evidence="2 12" id="KW-0540">Nuclease</keyword>
<dbReference type="Pfam" id="PF18541">
    <property type="entry name" value="RuvC_III"/>
    <property type="match status" value="1"/>
</dbReference>
<evidence type="ECO:0000256" key="5">
    <source>
        <dbReference type="ARBA" id="ARBA00022801"/>
    </source>
</evidence>
<dbReference type="PROSITE" id="PS51749">
    <property type="entry name" value="HNH_CAS9"/>
    <property type="match status" value="1"/>
</dbReference>
<feature type="binding site" evidence="12">
    <location>
        <position position="748"/>
    </location>
    <ligand>
        <name>Mg(2+)</name>
        <dbReference type="ChEBI" id="CHEBI:18420"/>
        <label>1</label>
    </ligand>
</feature>
<dbReference type="Gene3D" id="1.10.30.50">
    <property type="match status" value="1"/>
</dbReference>
<dbReference type="RefSeq" id="WP_029626550.1">
    <property type="nucleotide sequence ID" value="NZ_AFSL01000037.1"/>
</dbReference>
<comment type="subunit">
    <text evidence="11 12">Monomer. Binds crRNA and tracrRNA.</text>
</comment>
<keyword evidence="8 12" id="KW-0051">Antiviral defense</keyword>
<dbReference type="InterPro" id="IPR036397">
    <property type="entry name" value="RNaseH_sf"/>
</dbReference>
<name>A0A1I2A065_9BACT</name>
<dbReference type="GO" id="GO:0043571">
    <property type="term" value="P:maintenance of CRISPR repeat elements"/>
    <property type="evidence" value="ECO:0007669"/>
    <property type="project" value="UniProtKB-UniRule"/>
</dbReference>
<feature type="active site" description="Proton acceptor for HNH nuclease domain" evidence="12">
    <location>
        <position position="866"/>
    </location>
</feature>
<comment type="similarity">
    <text evidence="12">Belongs to the CRISPR-associated Cas9 family.</text>
</comment>
<evidence type="ECO:0000256" key="11">
    <source>
        <dbReference type="ARBA" id="ARBA00046380"/>
    </source>
</evidence>